<keyword evidence="2" id="KW-1185">Reference proteome</keyword>
<reference evidence="2" key="1">
    <citation type="journal article" date="2019" name="Int. J. Syst. Evol. Microbiol.">
        <title>The Global Catalogue of Microorganisms (GCM) 10K type strain sequencing project: providing services to taxonomists for standard genome sequencing and annotation.</title>
        <authorList>
            <consortium name="The Broad Institute Genomics Platform"/>
            <consortium name="The Broad Institute Genome Sequencing Center for Infectious Disease"/>
            <person name="Wu L."/>
            <person name="Ma J."/>
        </authorList>
    </citation>
    <scope>NUCLEOTIDE SEQUENCE [LARGE SCALE GENOMIC DNA]</scope>
    <source>
        <strain evidence="2">JCM 18127</strain>
    </source>
</reference>
<accession>A0ABP8VRG2</accession>
<dbReference type="Pfam" id="PF14117">
    <property type="entry name" value="DUF4287"/>
    <property type="match status" value="1"/>
</dbReference>
<evidence type="ECO:0000313" key="1">
    <source>
        <dbReference type="EMBL" id="GAA4668771.1"/>
    </source>
</evidence>
<proteinExistence type="predicted"/>
<gene>
    <name evidence="1" type="ORF">GCM10023226_01030</name>
</gene>
<sequence length="76" mass="8092">MSEHEQGGTAALGDVEAAYGRTIPDWARLVRATPGYGDGGGALSREDLVSMMRSDYGMTGEHAEALIDHLLTQDRG</sequence>
<dbReference type="EMBL" id="BAABIM010000001">
    <property type="protein sequence ID" value="GAA4668771.1"/>
    <property type="molecule type" value="Genomic_DNA"/>
</dbReference>
<organism evidence="1 2">
    <name type="scientific">Nocardioides nanhaiensis</name>
    <dbReference type="NCBI Taxonomy" id="1476871"/>
    <lineage>
        <taxon>Bacteria</taxon>
        <taxon>Bacillati</taxon>
        <taxon>Actinomycetota</taxon>
        <taxon>Actinomycetes</taxon>
        <taxon>Propionibacteriales</taxon>
        <taxon>Nocardioidaceae</taxon>
        <taxon>Nocardioides</taxon>
    </lineage>
</organism>
<dbReference type="InterPro" id="IPR025629">
    <property type="entry name" value="DUF4287"/>
</dbReference>
<name>A0ABP8VRG2_9ACTN</name>
<comment type="caution">
    <text evidence="1">The sequence shown here is derived from an EMBL/GenBank/DDBJ whole genome shotgun (WGS) entry which is preliminary data.</text>
</comment>
<dbReference type="Proteomes" id="UP001500621">
    <property type="component" value="Unassembled WGS sequence"/>
</dbReference>
<protein>
    <submittedName>
        <fullName evidence="1">Uncharacterized protein</fullName>
    </submittedName>
</protein>
<evidence type="ECO:0000313" key="2">
    <source>
        <dbReference type="Proteomes" id="UP001500621"/>
    </source>
</evidence>
<dbReference type="RefSeq" id="WP_345262082.1">
    <property type="nucleotide sequence ID" value="NZ_BAABIM010000001.1"/>
</dbReference>